<reference evidence="2 3" key="1">
    <citation type="journal article" date="2016" name="BMC Genomics">
        <title>Combined genomic and structural analyses of a cultured magnetotactic bacterium reveals its niche adaptation to a dynamic environment.</title>
        <authorList>
            <person name="Araujo A.C."/>
            <person name="Morillo V."/>
            <person name="Cypriano J."/>
            <person name="Teixeira L.C."/>
            <person name="Leao P."/>
            <person name="Lyra S."/>
            <person name="Almeida L.G."/>
            <person name="Bazylinski D.A."/>
            <person name="Vasconcellos A.T."/>
            <person name="Abreu F."/>
            <person name="Lins U."/>
        </authorList>
    </citation>
    <scope>NUCLEOTIDE SEQUENCE [LARGE SCALE GENOMIC DNA]</scope>
    <source>
        <strain evidence="2 3">IT-1</strain>
    </source>
</reference>
<accession>A0A1Y2K3H3</accession>
<proteinExistence type="predicted"/>
<dbReference type="PROSITE" id="PS50801">
    <property type="entry name" value="STAS"/>
    <property type="match status" value="1"/>
</dbReference>
<dbReference type="InterPro" id="IPR036513">
    <property type="entry name" value="STAS_dom_sf"/>
</dbReference>
<sequence length="102" mass="11902">MEQKSVFRVEEQSDQTIIRIAGRFNVESLLQVNKLRPHADPNHKYIIDLSTTEFLDSSGMGMLLRLREHLKGDQHNMSIIKPKPDIRKLLEVAQFDKLFDIQ</sequence>
<dbReference type="InterPro" id="IPR002645">
    <property type="entry name" value="STAS_dom"/>
</dbReference>
<dbReference type="Proteomes" id="UP000194003">
    <property type="component" value="Unassembled WGS sequence"/>
</dbReference>
<dbReference type="SUPFAM" id="SSF52091">
    <property type="entry name" value="SpoIIaa-like"/>
    <property type="match status" value="1"/>
</dbReference>
<dbReference type="AlphaFoldDB" id="A0A1Y2K3H3"/>
<keyword evidence="3" id="KW-1185">Reference proteome</keyword>
<dbReference type="CDD" id="cd07043">
    <property type="entry name" value="STAS_anti-anti-sigma_factors"/>
    <property type="match status" value="1"/>
</dbReference>
<dbReference type="Pfam" id="PF01740">
    <property type="entry name" value="STAS"/>
    <property type="match status" value="1"/>
</dbReference>
<dbReference type="RefSeq" id="WP_085445344.1">
    <property type="nucleotide sequence ID" value="NZ_LVJN01000020.1"/>
</dbReference>
<dbReference type="PANTHER" id="PTHR33495">
    <property type="entry name" value="ANTI-SIGMA FACTOR ANTAGONIST TM_1081-RELATED-RELATED"/>
    <property type="match status" value="1"/>
</dbReference>
<evidence type="ECO:0000259" key="1">
    <source>
        <dbReference type="PROSITE" id="PS50801"/>
    </source>
</evidence>
<dbReference type="STRING" id="1434232.MAIT1_02635"/>
<protein>
    <submittedName>
        <fullName evidence="2">Putative anti-anti-sigma regulatory factor</fullName>
    </submittedName>
</protein>
<comment type="caution">
    <text evidence="2">The sequence shown here is derived from an EMBL/GenBank/DDBJ whole genome shotgun (WGS) entry which is preliminary data.</text>
</comment>
<dbReference type="Gene3D" id="3.30.750.24">
    <property type="entry name" value="STAS domain"/>
    <property type="match status" value="1"/>
</dbReference>
<dbReference type="PANTHER" id="PTHR33495:SF15">
    <property type="entry name" value="STAS DOMAIN-CONTAINING PROTEIN"/>
    <property type="match status" value="1"/>
</dbReference>
<evidence type="ECO:0000313" key="2">
    <source>
        <dbReference type="EMBL" id="OSM02489.1"/>
    </source>
</evidence>
<dbReference type="GO" id="GO:0043856">
    <property type="term" value="F:anti-sigma factor antagonist activity"/>
    <property type="evidence" value="ECO:0007669"/>
    <property type="project" value="TreeGrafter"/>
</dbReference>
<name>A0A1Y2K3H3_9PROT</name>
<dbReference type="EMBL" id="LVJN01000020">
    <property type="protein sequence ID" value="OSM02489.1"/>
    <property type="molecule type" value="Genomic_DNA"/>
</dbReference>
<feature type="domain" description="STAS" evidence="1">
    <location>
        <begin position="5"/>
        <end position="102"/>
    </location>
</feature>
<dbReference type="OrthoDB" id="8236316at2"/>
<evidence type="ECO:0000313" key="3">
    <source>
        <dbReference type="Proteomes" id="UP000194003"/>
    </source>
</evidence>
<organism evidence="2 3">
    <name type="scientific">Magnetofaba australis IT-1</name>
    <dbReference type="NCBI Taxonomy" id="1434232"/>
    <lineage>
        <taxon>Bacteria</taxon>
        <taxon>Pseudomonadati</taxon>
        <taxon>Pseudomonadota</taxon>
        <taxon>Magnetococcia</taxon>
        <taxon>Magnetococcales</taxon>
        <taxon>Magnetococcaceae</taxon>
        <taxon>Magnetofaba</taxon>
    </lineage>
</organism>
<gene>
    <name evidence="2" type="ORF">MAIT1_02635</name>
</gene>